<reference evidence="8 9" key="1">
    <citation type="submission" date="2020-08" db="EMBL/GenBank/DDBJ databases">
        <title>Genome sequence of Tessaracoccus defluvii JCM 17540T.</title>
        <authorList>
            <person name="Hyun D.-W."/>
            <person name="Bae J.-W."/>
        </authorList>
    </citation>
    <scope>NUCLEOTIDE SEQUENCE [LARGE SCALE GENOMIC DNA]</scope>
    <source>
        <strain evidence="8 9">JCM 17540</strain>
    </source>
</reference>
<protein>
    <submittedName>
        <fullName evidence="8">SigB/SigF/SigG family RNA polymerase sigma factor</fullName>
    </submittedName>
</protein>
<dbReference type="Proteomes" id="UP000516117">
    <property type="component" value="Chromosome"/>
</dbReference>
<dbReference type="SUPFAM" id="SSF88659">
    <property type="entry name" value="Sigma3 and sigma4 domains of RNA polymerase sigma factors"/>
    <property type="match status" value="2"/>
</dbReference>
<dbReference type="PROSITE" id="PS50943">
    <property type="entry name" value="HTH_CROC1"/>
    <property type="match status" value="1"/>
</dbReference>
<dbReference type="GO" id="GO:0006352">
    <property type="term" value="P:DNA-templated transcription initiation"/>
    <property type="evidence" value="ECO:0007669"/>
    <property type="project" value="InterPro"/>
</dbReference>
<dbReference type="InterPro" id="IPR013324">
    <property type="entry name" value="RNA_pol_sigma_r3/r4-like"/>
</dbReference>
<organism evidence="8 9">
    <name type="scientific">Tessaracoccus defluvii</name>
    <dbReference type="NCBI Taxonomy" id="1285901"/>
    <lineage>
        <taxon>Bacteria</taxon>
        <taxon>Bacillati</taxon>
        <taxon>Actinomycetota</taxon>
        <taxon>Actinomycetes</taxon>
        <taxon>Propionibacteriales</taxon>
        <taxon>Propionibacteriaceae</taxon>
        <taxon>Tessaracoccus</taxon>
    </lineage>
</organism>
<dbReference type="InterPro" id="IPR007630">
    <property type="entry name" value="RNA_pol_sigma70_r4"/>
</dbReference>
<feature type="domain" description="HTH cro/C1-type" evidence="7">
    <location>
        <begin position="180"/>
        <end position="210"/>
    </location>
</feature>
<sequence>MTGLIVETNLPLCDALARRYARRGAEHDDLVQVASIGLVLAVRRFRTDEGNPFVTFAVPTIVGELRRYFRDHCWAVRPSRSTQELRPRVESARADLVQSLHREPRESEVAEYLDTDAEQVRACIMSSTNYRPAALDAPVGEGSVSRLGDVIAGSTDLSGLDEQIDLRRALALLSLREQRVLSLRYAEDLTQAEIGERLGVSQMQISRILRQALERLRGLLDGDVDQAA</sequence>
<evidence type="ECO:0000256" key="1">
    <source>
        <dbReference type="ARBA" id="ARBA00007788"/>
    </source>
</evidence>
<dbReference type="PANTHER" id="PTHR30385">
    <property type="entry name" value="SIGMA FACTOR F FLAGELLAR"/>
    <property type="match status" value="1"/>
</dbReference>
<dbReference type="GO" id="GO:0030435">
    <property type="term" value="P:sporulation resulting in formation of a cellular spore"/>
    <property type="evidence" value="ECO:0007669"/>
    <property type="project" value="UniProtKB-KW"/>
</dbReference>
<dbReference type="InterPro" id="IPR007624">
    <property type="entry name" value="RNA_pol_sigma70_r3"/>
</dbReference>
<keyword evidence="6" id="KW-0804">Transcription</keyword>
<evidence type="ECO:0000259" key="7">
    <source>
        <dbReference type="PROSITE" id="PS50943"/>
    </source>
</evidence>
<dbReference type="Pfam" id="PF04545">
    <property type="entry name" value="Sigma70_r4"/>
    <property type="match status" value="1"/>
</dbReference>
<proteinExistence type="inferred from homology"/>
<dbReference type="PRINTS" id="PR00046">
    <property type="entry name" value="SIGMA70FCT"/>
</dbReference>
<dbReference type="CDD" id="cd06171">
    <property type="entry name" value="Sigma70_r4"/>
    <property type="match status" value="1"/>
</dbReference>
<evidence type="ECO:0000313" key="9">
    <source>
        <dbReference type="Proteomes" id="UP000516117"/>
    </source>
</evidence>
<dbReference type="GO" id="GO:0003677">
    <property type="term" value="F:DNA binding"/>
    <property type="evidence" value="ECO:0007669"/>
    <property type="project" value="UniProtKB-KW"/>
</dbReference>
<dbReference type="NCBIfam" id="TIGR02937">
    <property type="entry name" value="sigma70-ECF"/>
    <property type="match status" value="1"/>
</dbReference>
<evidence type="ECO:0000256" key="6">
    <source>
        <dbReference type="ARBA" id="ARBA00023163"/>
    </source>
</evidence>
<evidence type="ECO:0000256" key="5">
    <source>
        <dbReference type="ARBA" id="ARBA00023125"/>
    </source>
</evidence>
<dbReference type="PANTHER" id="PTHR30385:SF4">
    <property type="entry name" value="RNA POLYMERASE SIGMA-E FACTOR"/>
    <property type="match status" value="1"/>
</dbReference>
<dbReference type="EMBL" id="CP060789">
    <property type="protein sequence ID" value="QNP56949.1"/>
    <property type="molecule type" value="Genomic_DNA"/>
</dbReference>
<evidence type="ECO:0000256" key="3">
    <source>
        <dbReference type="ARBA" id="ARBA00023015"/>
    </source>
</evidence>
<keyword evidence="4" id="KW-0731">Sigma factor</keyword>
<dbReference type="Pfam" id="PF04539">
    <property type="entry name" value="Sigma70_r3"/>
    <property type="match status" value="1"/>
</dbReference>
<dbReference type="AlphaFoldDB" id="A0A7H0H8T3"/>
<dbReference type="InterPro" id="IPR014284">
    <property type="entry name" value="RNA_pol_sigma-70_dom"/>
</dbReference>
<dbReference type="InterPro" id="IPR001387">
    <property type="entry name" value="Cro/C1-type_HTH"/>
</dbReference>
<keyword evidence="2" id="KW-0749">Sporulation</keyword>
<dbReference type="InterPro" id="IPR000943">
    <property type="entry name" value="RNA_pol_sigma70"/>
</dbReference>
<dbReference type="KEGG" id="tdf:H9L22_06355"/>
<keyword evidence="3" id="KW-0805">Transcription regulation</keyword>
<gene>
    <name evidence="8" type="ORF">H9L22_06355</name>
</gene>
<dbReference type="RefSeq" id="WP_187722048.1">
    <property type="nucleotide sequence ID" value="NZ_CP060789.1"/>
</dbReference>
<dbReference type="Pfam" id="PF04542">
    <property type="entry name" value="Sigma70_r2"/>
    <property type="match status" value="1"/>
</dbReference>
<accession>A0A7H0H8T3</accession>
<dbReference type="InterPro" id="IPR013325">
    <property type="entry name" value="RNA_pol_sigma_r2"/>
</dbReference>
<evidence type="ECO:0000256" key="4">
    <source>
        <dbReference type="ARBA" id="ARBA00023082"/>
    </source>
</evidence>
<dbReference type="NCBIfam" id="TIGR02980">
    <property type="entry name" value="SigBFG"/>
    <property type="match status" value="1"/>
</dbReference>
<dbReference type="Gene3D" id="1.20.120.1810">
    <property type="match status" value="1"/>
</dbReference>
<dbReference type="InterPro" id="IPR014322">
    <property type="entry name" value="RNA_pol_sigma-B/F/G"/>
</dbReference>
<dbReference type="InterPro" id="IPR007627">
    <property type="entry name" value="RNA_pol_sigma70_r2"/>
</dbReference>
<name>A0A7H0H8T3_9ACTN</name>
<comment type="similarity">
    <text evidence="1">Belongs to the sigma-70 factor family.</text>
</comment>
<keyword evidence="5" id="KW-0238">DNA-binding</keyword>
<dbReference type="Gene3D" id="1.20.140.160">
    <property type="match status" value="1"/>
</dbReference>
<evidence type="ECO:0000313" key="8">
    <source>
        <dbReference type="EMBL" id="QNP56949.1"/>
    </source>
</evidence>
<evidence type="ECO:0000256" key="2">
    <source>
        <dbReference type="ARBA" id="ARBA00022969"/>
    </source>
</evidence>
<dbReference type="SUPFAM" id="SSF88946">
    <property type="entry name" value="Sigma2 domain of RNA polymerase sigma factors"/>
    <property type="match status" value="1"/>
</dbReference>
<dbReference type="GO" id="GO:0016987">
    <property type="term" value="F:sigma factor activity"/>
    <property type="evidence" value="ECO:0007669"/>
    <property type="project" value="UniProtKB-KW"/>
</dbReference>
<keyword evidence="9" id="KW-1185">Reference proteome</keyword>